<gene>
    <name evidence="1" type="ORF">MKZ38_003032</name>
</gene>
<dbReference type="AlphaFoldDB" id="A0AAD5RNU2"/>
<reference evidence="1" key="1">
    <citation type="submission" date="2022-07" db="EMBL/GenBank/DDBJ databases">
        <title>Draft genome sequence of Zalerion maritima ATCC 34329, a (micro)plastics degrading marine fungus.</title>
        <authorList>
            <person name="Paco A."/>
            <person name="Goncalves M.F.M."/>
            <person name="Rocha-Santos T.A.P."/>
            <person name="Alves A."/>
        </authorList>
    </citation>
    <scope>NUCLEOTIDE SEQUENCE</scope>
    <source>
        <strain evidence="1">ATCC 34329</strain>
    </source>
</reference>
<sequence length="241" mass="26492">MEKQTGYISQSHAAPGRKIVPITDAIEAQQRPLSSNMKNPIRCCHTSPGAKFFSPKHGCPENLGAEVGSTWSFTDGNEVVAIVDSAFDPSVSVLYFHILLRMKSESTLTTCHFIKEAPMTGDGAYVGSHEQTSKDGKYKVKVSIEAYLSGIGIQSLTTKPRLTLEKIGEWEQIVGKSFIATLRKSTHEYVVEQLIEQSKGLRLMDIGEDVLARRKSTPSILVTDVDLGDEIARMRSMSLTS</sequence>
<keyword evidence="2" id="KW-1185">Reference proteome</keyword>
<accession>A0AAD5RNU2</accession>
<name>A0AAD5RNU2_9PEZI</name>
<evidence type="ECO:0000313" key="2">
    <source>
        <dbReference type="Proteomes" id="UP001201980"/>
    </source>
</evidence>
<protein>
    <submittedName>
        <fullName evidence="1">Uncharacterized protein</fullName>
    </submittedName>
</protein>
<dbReference type="EMBL" id="JAKWBI020000196">
    <property type="protein sequence ID" value="KAJ2899475.1"/>
    <property type="molecule type" value="Genomic_DNA"/>
</dbReference>
<comment type="caution">
    <text evidence="1">The sequence shown here is derived from an EMBL/GenBank/DDBJ whole genome shotgun (WGS) entry which is preliminary data.</text>
</comment>
<evidence type="ECO:0000313" key="1">
    <source>
        <dbReference type="EMBL" id="KAJ2899475.1"/>
    </source>
</evidence>
<proteinExistence type="predicted"/>
<organism evidence="1 2">
    <name type="scientific">Zalerion maritima</name>
    <dbReference type="NCBI Taxonomy" id="339359"/>
    <lineage>
        <taxon>Eukaryota</taxon>
        <taxon>Fungi</taxon>
        <taxon>Dikarya</taxon>
        <taxon>Ascomycota</taxon>
        <taxon>Pezizomycotina</taxon>
        <taxon>Sordariomycetes</taxon>
        <taxon>Lulworthiomycetidae</taxon>
        <taxon>Lulworthiales</taxon>
        <taxon>Lulworthiaceae</taxon>
        <taxon>Zalerion</taxon>
    </lineage>
</organism>
<dbReference type="Proteomes" id="UP001201980">
    <property type="component" value="Unassembled WGS sequence"/>
</dbReference>